<keyword evidence="2" id="KW-1185">Reference proteome</keyword>
<dbReference type="GO" id="GO:0016787">
    <property type="term" value="F:hydrolase activity"/>
    <property type="evidence" value="ECO:0007669"/>
    <property type="project" value="UniProtKB-KW"/>
</dbReference>
<dbReference type="GO" id="GO:0004519">
    <property type="term" value="F:endonuclease activity"/>
    <property type="evidence" value="ECO:0007669"/>
    <property type="project" value="UniProtKB-KW"/>
</dbReference>
<protein>
    <submittedName>
        <fullName evidence="1">XorII short patch repair endonuclease</fullName>
        <ecNumber evidence="1">3.1.-.-</ecNumber>
    </submittedName>
</protein>
<evidence type="ECO:0000313" key="2">
    <source>
        <dbReference type="Proteomes" id="UP000003019"/>
    </source>
</evidence>
<dbReference type="AlphaFoldDB" id="G4CHP5"/>
<dbReference type="STRING" id="1032488.HMPREF9371_1134"/>
<evidence type="ECO:0000313" key="1">
    <source>
        <dbReference type="EMBL" id="EGY52624.1"/>
    </source>
</evidence>
<name>G4CHP5_9NEIS</name>
<dbReference type="Proteomes" id="UP000003019">
    <property type="component" value="Unassembled WGS sequence"/>
</dbReference>
<gene>
    <name evidence="1" type="ORF">HMPREF9371_1134</name>
</gene>
<organism evidence="1 2">
    <name type="scientific">Neisseria shayeganii 871</name>
    <dbReference type="NCBI Taxonomy" id="1032488"/>
    <lineage>
        <taxon>Bacteria</taxon>
        <taxon>Pseudomonadati</taxon>
        <taxon>Pseudomonadota</taxon>
        <taxon>Betaproteobacteria</taxon>
        <taxon>Neisseriales</taxon>
        <taxon>Neisseriaceae</taxon>
        <taxon>Neisseria</taxon>
    </lineage>
</organism>
<dbReference type="EC" id="3.1.-.-" evidence="1"/>
<keyword evidence="1" id="KW-0255">Endonuclease</keyword>
<keyword evidence="1" id="KW-0378">Hydrolase</keyword>
<sequence>MKTQYTVRAKNTPAPRLPEKRIRSLLHFFSPEHHIRIPPLLGIPTLSFA</sequence>
<dbReference type="EMBL" id="AGAY01000043">
    <property type="protein sequence ID" value="EGY52624.1"/>
    <property type="molecule type" value="Genomic_DNA"/>
</dbReference>
<accession>G4CHP5</accession>
<reference evidence="1 2" key="1">
    <citation type="submission" date="2011-05" db="EMBL/GenBank/DDBJ databases">
        <authorList>
            <person name="Muzny D."/>
            <person name="Qin X."/>
            <person name="Deng J."/>
            <person name="Jiang H."/>
            <person name="Liu Y."/>
            <person name="Qu J."/>
            <person name="Song X.-Z."/>
            <person name="Zhang L."/>
            <person name="Thornton R."/>
            <person name="Coyle M."/>
            <person name="Francisco L."/>
            <person name="Jackson L."/>
            <person name="Javaid M."/>
            <person name="Korchina V."/>
            <person name="Kovar C."/>
            <person name="Mata R."/>
            <person name="Mathew T."/>
            <person name="Ngo R."/>
            <person name="Nguyen L."/>
            <person name="Nguyen N."/>
            <person name="Okwuonu G."/>
            <person name="Ongeri F."/>
            <person name="Pham C."/>
            <person name="Simmons D."/>
            <person name="Wilczek-Boney K."/>
            <person name="Hale W."/>
            <person name="Jakkamsetti A."/>
            <person name="Pham P."/>
            <person name="Ruth R."/>
            <person name="San Lucas F."/>
            <person name="Warren J."/>
            <person name="Zhang J."/>
            <person name="Zhao Z."/>
            <person name="Zhou C."/>
            <person name="Zhu D."/>
            <person name="Lee S."/>
            <person name="Bess C."/>
            <person name="Blankenburg K."/>
            <person name="Forbes L."/>
            <person name="Fu Q."/>
            <person name="Gubbala S."/>
            <person name="Hirani K."/>
            <person name="Jayaseelan J.C."/>
            <person name="Lara F."/>
            <person name="Munidasa M."/>
            <person name="Palculict T."/>
            <person name="Patil S."/>
            <person name="Pu L.-L."/>
            <person name="Saada N."/>
            <person name="Tang L."/>
            <person name="Weissenberger G."/>
            <person name="Zhu Y."/>
            <person name="Hemphill L."/>
            <person name="Shang Y."/>
            <person name="Youmans B."/>
            <person name="Ayvaz T."/>
            <person name="Ross M."/>
            <person name="Santibanez J."/>
            <person name="Aqrawi P."/>
            <person name="Gross S."/>
            <person name="Joshi V."/>
            <person name="Fowler G."/>
            <person name="Nazareth L."/>
            <person name="Reid J."/>
            <person name="Worley K."/>
            <person name="Petrosino J."/>
            <person name="Highlander S."/>
            <person name="Gibbs R."/>
        </authorList>
    </citation>
    <scope>NUCLEOTIDE SEQUENCE [LARGE SCALE GENOMIC DNA]</scope>
    <source>
        <strain evidence="1 2">871</strain>
    </source>
</reference>
<keyword evidence="1" id="KW-0540">Nuclease</keyword>
<proteinExistence type="predicted"/>
<comment type="caution">
    <text evidence="1">The sequence shown here is derived from an EMBL/GenBank/DDBJ whole genome shotgun (WGS) entry which is preliminary data.</text>
</comment>
<dbReference type="HOGENOM" id="CLU_3138164_0_0_4"/>